<dbReference type="OrthoDB" id="72630at2759"/>
<sequence>MAKKASVNGSPLAKTSKYSSQRCASPGSDRRGWLFSPADSFVTVTSSAKLSQPKYINTELYFRLLKKAHVLDQLLELSSHVESQEEQLRHLESERVKNSSVNEFVFQELDEYKRKFLEAQKLMLEVVEAMTTVCIKEEELQRGTSSREAFEIAKKSTEERVLRDLGATIPLSSKASNGEESMESRALLDVGIKRVQQFESICASYERQIMNIETELSQALNATFRDECLAKIADYQRTIDRLEAEKNELQVRVDGLKDQKTELQRINTSQHDELLLEQQFTTDLKAELRKRYGLVPSVVDQRWREYFPDLEPPQ</sequence>
<evidence type="ECO:0000313" key="3">
    <source>
        <dbReference type="EMBL" id="TMW55948.1"/>
    </source>
</evidence>
<organism evidence="3 4">
    <name type="scientific">Pythium oligandrum</name>
    <name type="common">Mycoparasitic fungus</name>
    <dbReference type="NCBI Taxonomy" id="41045"/>
    <lineage>
        <taxon>Eukaryota</taxon>
        <taxon>Sar</taxon>
        <taxon>Stramenopiles</taxon>
        <taxon>Oomycota</taxon>
        <taxon>Peronosporomycetes</taxon>
        <taxon>Pythiales</taxon>
        <taxon>Pythiaceae</taxon>
        <taxon>Pythium</taxon>
    </lineage>
</organism>
<dbReference type="EMBL" id="SPLM01000146">
    <property type="protein sequence ID" value="TMW55948.1"/>
    <property type="molecule type" value="Genomic_DNA"/>
</dbReference>
<gene>
    <name evidence="3" type="ORF">Poli38472_008596</name>
</gene>
<comment type="caution">
    <text evidence="3">The sequence shown here is derived from an EMBL/GenBank/DDBJ whole genome shotgun (WGS) entry which is preliminary data.</text>
</comment>
<evidence type="ECO:0000313" key="4">
    <source>
        <dbReference type="Proteomes" id="UP000794436"/>
    </source>
</evidence>
<reference evidence="3" key="1">
    <citation type="submission" date="2019-03" db="EMBL/GenBank/DDBJ databases">
        <title>Long read genome sequence of the mycoparasitic Pythium oligandrum ATCC 38472 isolated from sugarbeet rhizosphere.</title>
        <authorList>
            <person name="Gaulin E."/>
        </authorList>
    </citation>
    <scope>NUCLEOTIDE SEQUENCE</scope>
    <source>
        <strain evidence="3">ATCC 38472_TT</strain>
    </source>
</reference>
<proteinExistence type="predicted"/>
<evidence type="ECO:0000256" key="1">
    <source>
        <dbReference type="SAM" id="Coils"/>
    </source>
</evidence>
<dbReference type="Proteomes" id="UP000794436">
    <property type="component" value="Unassembled WGS sequence"/>
</dbReference>
<feature type="region of interest" description="Disordered" evidence="2">
    <location>
        <begin position="1"/>
        <end position="32"/>
    </location>
</feature>
<accession>A0A8K1FEK4</accession>
<feature type="coiled-coil region" evidence="1">
    <location>
        <begin position="195"/>
        <end position="266"/>
    </location>
</feature>
<name>A0A8K1FEK4_PYTOL</name>
<keyword evidence="1" id="KW-0175">Coiled coil</keyword>
<evidence type="ECO:0000256" key="2">
    <source>
        <dbReference type="SAM" id="MobiDB-lite"/>
    </source>
</evidence>
<keyword evidence="4" id="KW-1185">Reference proteome</keyword>
<protein>
    <submittedName>
        <fullName evidence="3">Uncharacterized protein</fullName>
    </submittedName>
</protein>
<dbReference type="AlphaFoldDB" id="A0A8K1FEK4"/>